<protein>
    <submittedName>
        <fullName evidence="1">Uncharacterized protein</fullName>
    </submittedName>
</protein>
<dbReference type="InterPro" id="IPR016501">
    <property type="entry name" value="UCP007004"/>
</dbReference>
<organism evidence="1 2">
    <name type="scientific">Escherichia coli</name>
    <dbReference type="NCBI Taxonomy" id="562"/>
    <lineage>
        <taxon>Bacteria</taxon>
        <taxon>Pseudomonadati</taxon>
        <taxon>Pseudomonadota</taxon>
        <taxon>Gammaproteobacteria</taxon>
        <taxon>Enterobacterales</taxon>
        <taxon>Enterobacteriaceae</taxon>
        <taxon>Escherichia</taxon>
    </lineage>
</organism>
<dbReference type="Proteomes" id="UP000037564">
    <property type="component" value="Unassembled WGS sequence"/>
</dbReference>
<accession>A0A0B0VVS5</accession>
<evidence type="ECO:0000313" key="2">
    <source>
        <dbReference type="Proteomes" id="UP000037564"/>
    </source>
</evidence>
<proteinExistence type="predicted"/>
<evidence type="ECO:0000313" key="1">
    <source>
        <dbReference type="EMBL" id="KNF70362.1"/>
    </source>
</evidence>
<dbReference type="AlphaFoldDB" id="A0A0B0VVS5"/>
<dbReference type="PATRIC" id="fig|562.7396.peg.1895"/>
<gene>
    <name evidence="1" type="ORF">WR15_10020</name>
</gene>
<sequence>MGEGEVNKIAAISLISVFLMSGCAVHNDETSICKFGLAYKSNIQRKLDNQYYTEAEASLARGRISGAENIVKNDAAHFCVTQGKKMQIVDLKTEGAGLHGVARLTFKCGE</sequence>
<dbReference type="PIRSF" id="PIRSF007004">
    <property type="entry name" value="UCP007004"/>
    <property type="match status" value="1"/>
</dbReference>
<name>A0A0B0VVS5_ECOLX</name>
<dbReference type="EMBL" id="LGZN01000022">
    <property type="protein sequence ID" value="KNF70362.1"/>
    <property type="molecule type" value="Genomic_DNA"/>
</dbReference>
<comment type="caution">
    <text evidence="1">The sequence shown here is derived from an EMBL/GenBank/DDBJ whole genome shotgun (WGS) entry which is preliminary data.</text>
</comment>
<reference evidence="1 2" key="1">
    <citation type="submission" date="2015-07" db="EMBL/GenBank/DDBJ databases">
        <title>Genome sequences of 64 non-O157:H7 Shiga toxin-producing Escherichia coli strains.</title>
        <authorList>
            <person name="Gonzalez-Escalona N."/>
            <person name="Toro M."/>
            <person name="Timme R."/>
            <person name="Payne J."/>
        </authorList>
    </citation>
    <scope>NUCLEOTIDE SEQUENCE [LARGE SCALE GENOMIC DNA]</scope>
    <source>
        <strain evidence="1 2">CFSAN026843</strain>
    </source>
</reference>